<gene>
    <name evidence="2" type="ORF">BACCAP_01849</name>
</gene>
<evidence type="ECO:0000313" key="2">
    <source>
        <dbReference type="EMBL" id="EDN00514.1"/>
    </source>
</evidence>
<keyword evidence="3" id="KW-1185">Reference proteome</keyword>
<evidence type="ECO:0000313" key="3">
    <source>
        <dbReference type="Proteomes" id="UP000003639"/>
    </source>
</evidence>
<dbReference type="Pfam" id="PF20612">
    <property type="entry name" value="SHOCT_2"/>
    <property type="match status" value="1"/>
</dbReference>
<feature type="domain" description="SHOCT-like" evidence="1">
    <location>
        <begin position="5"/>
        <end position="45"/>
    </location>
</feature>
<dbReference type="EMBL" id="AAXG02000011">
    <property type="protein sequence ID" value="EDN00514.1"/>
    <property type="molecule type" value="Genomic_DNA"/>
</dbReference>
<accession>A6NUG7</accession>
<dbReference type="RefSeq" id="WP_006572394.1">
    <property type="nucleotide sequence ID" value="NZ_AAXG02000011.1"/>
</dbReference>
<dbReference type="InterPro" id="IPR046749">
    <property type="entry name" value="SHOCT_2"/>
</dbReference>
<reference evidence="2 3" key="1">
    <citation type="submission" date="2007-04" db="EMBL/GenBank/DDBJ databases">
        <authorList>
            <person name="Fulton L."/>
            <person name="Clifton S."/>
            <person name="Fulton B."/>
            <person name="Xu J."/>
            <person name="Minx P."/>
            <person name="Pepin K.H."/>
            <person name="Johnson M."/>
            <person name="Thiruvilangam P."/>
            <person name="Bhonagiri V."/>
            <person name="Nash W.E."/>
            <person name="Mardis E.R."/>
            <person name="Wilson R.K."/>
        </authorList>
    </citation>
    <scope>NUCLEOTIDE SEQUENCE [LARGE SCALE GENOMIC DNA]</scope>
    <source>
        <strain evidence="2 3">ATCC 29799</strain>
    </source>
</reference>
<evidence type="ECO:0000259" key="1">
    <source>
        <dbReference type="Pfam" id="PF20612"/>
    </source>
</evidence>
<dbReference type="AlphaFoldDB" id="A6NUG7"/>
<organism evidence="2 3">
    <name type="scientific">Pseudoflavonifractor capillosus ATCC 29799</name>
    <dbReference type="NCBI Taxonomy" id="411467"/>
    <lineage>
        <taxon>Bacteria</taxon>
        <taxon>Bacillati</taxon>
        <taxon>Bacillota</taxon>
        <taxon>Clostridia</taxon>
        <taxon>Eubacteriales</taxon>
        <taxon>Oscillospiraceae</taxon>
        <taxon>Pseudoflavonifractor</taxon>
    </lineage>
</organism>
<dbReference type="STRING" id="411467.BACCAP_01849"/>
<comment type="caution">
    <text evidence="2">The sequence shown here is derived from an EMBL/GenBank/DDBJ whole genome shotgun (WGS) entry which is preliminary data.</text>
</comment>
<protein>
    <recommendedName>
        <fullName evidence="1">SHOCT-like domain-containing protein</fullName>
    </recommendedName>
</protein>
<reference evidence="2 3" key="2">
    <citation type="submission" date="2007-06" db="EMBL/GenBank/DDBJ databases">
        <title>Draft genome sequence of Pseudoflavonifractor capillosus ATCC 29799.</title>
        <authorList>
            <person name="Sudarsanam P."/>
            <person name="Ley R."/>
            <person name="Guruge J."/>
            <person name="Turnbaugh P.J."/>
            <person name="Mahowald M."/>
            <person name="Liep D."/>
            <person name="Gordon J."/>
        </authorList>
    </citation>
    <scope>NUCLEOTIDE SEQUENCE [LARGE SCALE GENOMIC DNA]</scope>
    <source>
        <strain evidence="2 3">ATCC 29799</strain>
    </source>
</reference>
<proteinExistence type="predicted"/>
<name>A6NUG7_9FIRM</name>
<sequence length="49" mass="5520">MINVRTELQYQIALGILARMKAAGFVTDDEAEAIRRLAAAKYRPVTVRE</sequence>
<dbReference type="eggNOG" id="ENOG5033ADB">
    <property type="taxonomic scope" value="Bacteria"/>
</dbReference>
<dbReference type="Proteomes" id="UP000003639">
    <property type="component" value="Unassembled WGS sequence"/>
</dbReference>